<dbReference type="InterPro" id="IPR036271">
    <property type="entry name" value="Tet_transcr_reg_TetR-rel_C_sf"/>
</dbReference>
<sequence length="111" mass="12351">MRSRRGRTSPSRRRHRADGVGAAQSDTDLAAAVSERYTRPRRTLAVDYFRKAAERGQLRADVDLQLLVDQLWGACYNRLLVPDAPLDEEFAVALVANTLYGAASADYRGRA</sequence>
<dbReference type="EMBL" id="JACHWJ010000003">
    <property type="protein sequence ID" value="MBB2958183.1"/>
    <property type="molecule type" value="Genomic_DNA"/>
</dbReference>
<evidence type="ECO:0000313" key="5">
    <source>
        <dbReference type="EMBL" id="MBB2958183.1"/>
    </source>
</evidence>
<keyword evidence="6" id="KW-1185">Reference proteome</keyword>
<keyword evidence="2" id="KW-0804">Transcription</keyword>
<feature type="compositionally biased region" description="Basic residues" evidence="3">
    <location>
        <begin position="1"/>
        <end position="16"/>
    </location>
</feature>
<dbReference type="Proteomes" id="UP000545286">
    <property type="component" value="Unassembled WGS sequence"/>
</dbReference>
<name>A0A7W4UPW5_9MICO</name>
<dbReference type="RefSeq" id="WP_244964196.1">
    <property type="nucleotide sequence ID" value="NZ_JACHWJ010000003.1"/>
</dbReference>
<evidence type="ECO:0000259" key="4">
    <source>
        <dbReference type="Pfam" id="PF16859"/>
    </source>
</evidence>
<dbReference type="Gene3D" id="1.10.357.10">
    <property type="entry name" value="Tetracycline Repressor, domain 2"/>
    <property type="match status" value="1"/>
</dbReference>
<evidence type="ECO:0000256" key="2">
    <source>
        <dbReference type="ARBA" id="ARBA00023163"/>
    </source>
</evidence>
<protein>
    <submittedName>
        <fullName evidence="5">TPR repeat protein</fullName>
    </submittedName>
</protein>
<evidence type="ECO:0000256" key="3">
    <source>
        <dbReference type="SAM" id="MobiDB-lite"/>
    </source>
</evidence>
<feature type="region of interest" description="Disordered" evidence="3">
    <location>
        <begin position="1"/>
        <end position="26"/>
    </location>
</feature>
<evidence type="ECO:0000313" key="6">
    <source>
        <dbReference type="Proteomes" id="UP000545286"/>
    </source>
</evidence>
<gene>
    <name evidence="5" type="ORF">FHX72_002328</name>
</gene>
<reference evidence="5 6" key="1">
    <citation type="submission" date="2020-08" db="EMBL/GenBank/DDBJ databases">
        <title>Sequencing the genomes of 1000 actinobacteria strains.</title>
        <authorList>
            <person name="Klenk H.-P."/>
        </authorList>
    </citation>
    <scope>NUCLEOTIDE SEQUENCE [LARGE SCALE GENOMIC DNA]</scope>
    <source>
        <strain evidence="5 6">DSM 20419</strain>
    </source>
</reference>
<dbReference type="Pfam" id="PF16859">
    <property type="entry name" value="TetR_C_11"/>
    <property type="match status" value="1"/>
</dbReference>
<dbReference type="SUPFAM" id="SSF48498">
    <property type="entry name" value="Tetracyclin repressor-like, C-terminal domain"/>
    <property type="match status" value="1"/>
</dbReference>
<evidence type="ECO:0000256" key="1">
    <source>
        <dbReference type="ARBA" id="ARBA00023015"/>
    </source>
</evidence>
<feature type="domain" description="Tetracyclin repressor-like C-terminal" evidence="4">
    <location>
        <begin position="5"/>
        <end position="96"/>
    </location>
</feature>
<accession>A0A7W4UPW5</accession>
<proteinExistence type="predicted"/>
<comment type="caution">
    <text evidence="5">The sequence shown here is derived from an EMBL/GenBank/DDBJ whole genome shotgun (WGS) entry which is preliminary data.</text>
</comment>
<dbReference type="AlphaFoldDB" id="A0A7W4UPW5"/>
<dbReference type="InterPro" id="IPR011075">
    <property type="entry name" value="TetR_C"/>
</dbReference>
<organism evidence="5 6">
    <name type="scientific">Pseudoclavibacter helvolus</name>
    <dbReference type="NCBI Taxonomy" id="255205"/>
    <lineage>
        <taxon>Bacteria</taxon>
        <taxon>Bacillati</taxon>
        <taxon>Actinomycetota</taxon>
        <taxon>Actinomycetes</taxon>
        <taxon>Micrococcales</taxon>
        <taxon>Microbacteriaceae</taxon>
        <taxon>Pseudoclavibacter</taxon>
    </lineage>
</organism>
<keyword evidence="1" id="KW-0805">Transcription regulation</keyword>